<comment type="catalytic activity">
    <reaction evidence="8">
        <text>DNA(n) + a 2'-deoxyribonucleoside 5'-triphosphate = DNA(n+1) + diphosphate</text>
        <dbReference type="Rhea" id="RHEA:22508"/>
        <dbReference type="Rhea" id="RHEA-COMP:17339"/>
        <dbReference type="Rhea" id="RHEA-COMP:17340"/>
        <dbReference type="ChEBI" id="CHEBI:33019"/>
        <dbReference type="ChEBI" id="CHEBI:61560"/>
        <dbReference type="ChEBI" id="CHEBI:173112"/>
        <dbReference type="EC" id="2.7.7.7"/>
    </reaction>
</comment>
<sequence>GHNVFFDMQASGFYQHFTQRGWQLKFYYDKGLTYILKCRKGKSTITVISSTNWFDFSLARLGAALGYPKSDIDFKVATSEELKAYCKVDVEILVKALNVYIDFILLHDLGRFSLTKASQAFTAYRHRFMPRQILIHSEQEVINLEREAYIGGRCECFQIGKISGGPFVTLDVNSMYPYVMKEQKYPWKLAGYYENKRPEFFTSKLINLLIIAAIKAGQEAKAGRE</sequence>
<evidence type="ECO:0000256" key="1">
    <source>
        <dbReference type="ARBA" id="ARBA00005755"/>
    </source>
</evidence>
<protein>
    <recommendedName>
        <fullName evidence="2">DNA-directed DNA polymerase</fullName>
        <ecNumber evidence="2">2.7.7.7</ecNumber>
    </recommendedName>
</protein>
<evidence type="ECO:0000256" key="3">
    <source>
        <dbReference type="ARBA" id="ARBA00022679"/>
    </source>
</evidence>
<feature type="non-terminal residue" evidence="10">
    <location>
        <position position="1"/>
    </location>
</feature>
<dbReference type="SUPFAM" id="SSF56672">
    <property type="entry name" value="DNA/RNA polymerases"/>
    <property type="match status" value="1"/>
</dbReference>
<dbReference type="Gene3D" id="3.90.1600.10">
    <property type="entry name" value="Palm domain of DNA polymerase"/>
    <property type="match status" value="1"/>
</dbReference>
<evidence type="ECO:0000256" key="8">
    <source>
        <dbReference type="ARBA" id="ARBA00049244"/>
    </source>
</evidence>
<feature type="domain" description="DNA-directed DNA polymerase family B mitochondria/virus" evidence="9">
    <location>
        <begin position="79"/>
        <end position="205"/>
    </location>
</feature>
<evidence type="ECO:0000256" key="4">
    <source>
        <dbReference type="ARBA" id="ARBA00022695"/>
    </source>
</evidence>
<evidence type="ECO:0000313" key="10">
    <source>
        <dbReference type="EMBL" id="GAH84904.1"/>
    </source>
</evidence>
<dbReference type="InterPro" id="IPR004868">
    <property type="entry name" value="DNA-dir_DNA_pol_B_mt/vir"/>
</dbReference>
<dbReference type="InterPro" id="IPR023211">
    <property type="entry name" value="DNA_pol_palm_dom_sf"/>
</dbReference>
<evidence type="ECO:0000259" key="9">
    <source>
        <dbReference type="Pfam" id="PF03175"/>
    </source>
</evidence>
<keyword evidence="5" id="KW-0235">DNA replication</keyword>
<evidence type="ECO:0000256" key="7">
    <source>
        <dbReference type="ARBA" id="ARBA00023125"/>
    </source>
</evidence>
<dbReference type="InterPro" id="IPR043502">
    <property type="entry name" value="DNA/RNA_pol_sf"/>
</dbReference>
<keyword evidence="3" id="KW-0808">Transferase</keyword>
<organism evidence="10">
    <name type="scientific">marine sediment metagenome</name>
    <dbReference type="NCBI Taxonomy" id="412755"/>
    <lineage>
        <taxon>unclassified sequences</taxon>
        <taxon>metagenomes</taxon>
        <taxon>ecological metagenomes</taxon>
    </lineage>
</organism>
<accession>X1K3P4</accession>
<dbReference type="AlphaFoldDB" id="X1K3P4"/>
<evidence type="ECO:0000256" key="5">
    <source>
        <dbReference type="ARBA" id="ARBA00022705"/>
    </source>
</evidence>
<dbReference type="GO" id="GO:0003677">
    <property type="term" value="F:DNA binding"/>
    <property type="evidence" value="ECO:0007669"/>
    <property type="project" value="UniProtKB-KW"/>
</dbReference>
<dbReference type="InterPro" id="IPR036397">
    <property type="entry name" value="RNaseH_sf"/>
</dbReference>
<dbReference type="GO" id="GO:0000166">
    <property type="term" value="F:nucleotide binding"/>
    <property type="evidence" value="ECO:0007669"/>
    <property type="project" value="InterPro"/>
</dbReference>
<dbReference type="GO" id="GO:0003887">
    <property type="term" value="F:DNA-directed DNA polymerase activity"/>
    <property type="evidence" value="ECO:0007669"/>
    <property type="project" value="UniProtKB-KW"/>
</dbReference>
<keyword evidence="4" id="KW-0548">Nucleotidyltransferase</keyword>
<proteinExistence type="inferred from homology"/>
<dbReference type="GO" id="GO:0006260">
    <property type="term" value="P:DNA replication"/>
    <property type="evidence" value="ECO:0007669"/>
    <property type="project" value="UniProtKB-KW"/>
</dbReference>
<dbReference type="EC" id="2.7.7.7" evidence="2"/>
<name>X1K3P4_9ZZZZ</name>
<keyword evidence="6" id="KW-0239">DNA-directed DNA polymerase</keyword>
<comment type="caution">
    <text evidence="10">The sequence shown here is derived from an EMBL/GenBank/DDBJ whole genome shotgun (WGS) entry which is preliminary data.</text>
</comment>
<reference evidence="10" key="1">
    <citation type="journal article" date="2014" name="Front. Microbiol.">
        <title>High frequency of phylogenetically diverse reductive dehalogenase-homologous genes in deep subseafloor sedimentary metagenomes.</title>
        <authorList>
            <person name="Kawai M."/>
            <person name="Futagami T."/>
            <person name="Toyoda A."/>
            <person name="Takaki Y."/>
            <person name="Nishi S."/>
            <person name="Hori S."/>
            <person name="Arai W."/>
            <person name="Tsubouchi T."/>
            <person name="Morono Y."/>
            <person name="Uchiyama I."/>
            <person name="Ito T."/>
            <person name="Fujiyama A."/>
            <person name="Inagaki F."/>
            <person name="Takami H."/>
        </authorList>
    </citation>
    <scope>NUCLEOTIDE SEQUENCE</scope>
    <source>
        <strain evidence="10">Expedition CK06-06</strain>
    </source>
</reference>
<evidence type="ECO:0000256" key="6">
    <source>
        <dbReference type="ARBA" id="ARBA00022932"/>
    </source>
</evidence>
<keyword evidence="7" id="KW-0238">DNA-binding</keyword>
<dbReference type="Pfam" id="PF03175">
    <property type="entry name" value="DNA_pol_B_2"/>
    <property type="match status" value="1"/>
</dbReference>
<comment type="similarity">
    <text evidence="1">Belongs to the DNA polymerase type-B family.</text>
</comment>
<dbReference type="Gene3D" id="3.30.420.10">
    <property type="entry name" value="Ribonuclease H-like superfamily/Ribonuclease H"/>
    <property type="match status" value="1"/>
</dbReference>
<gene>
    <name evidence="10" type="ORF">S03H2_63436</name>
</gene>
<dbReference type="EMBL" id="BARU01041108">
    <property type="protein sequence ID" value="GAH84904.1"/>
    <property type="molecule type" value="Genomic_DNA"/>
</dbReference>
<evidence type="ECO:0000256" key="2">
    <source>
        <dbReference type="ARBA" id="ARBA00012417"/>
    </source>
</evidence>